<feature type="compositionally biased region" description="Polar residues" evidence="1">
    <location>
        <begin position="36"/>
        <end position="45"/>
    </location>
</feature>
<organism evidence="2 3">
    <name type="scientific">Punica granatum</name>
    <name type="common">Pomegranate</name>
    <dbReference type="NCBI Taxonomy" id="22663"/>
    <lineage>
        <taxon>Eukaryota</taxon>
        <taxon>Viridiplantae</taxon>
        <taxon>Streptophyta</taxon>
        <taxon>Embryophyta</taxon>
        <taxon>Tracheophyta</taxon>
        <taxon>Spermatophyta</taxon>
        <taxon>Magnoliopsida</taxon>
        <taxon>eudicotyledons</taxon>
        <taxon>Gunneridae</taxon>
        <taxon>Pentapetalae</taxon>
        <taxon>rosids</taxon>
        <taxon>malvids</taxon>
        <taxon>Myrtales</taxon>
        <taxon>Lythraceae</taxon>
        <taxon>Punica</taxon>
    </lineage>
</organism>
<proteinExistence type="predicted"/>
<dbReference type="AlphaFoldDB" id="A0A2I0JBY6"/>
<keyword evidence="3" id="KW-1185">Reference proteome</keyword>
<accession>A0A2I0JBY6</accession>
<evidence type="ECO:0000313" key="2">
    <source>
        <dbReference type="EMBL" id="PKI53768.1"/>
    </source>
</evidence>
<feature type="region of interest" description="Disordered" evidence="1">
    <location>
        <begin position="16"/>
        <end position="45"/>
    </location>
</feature>
<sequence>KKFFGNYTLREKEKLGGEGDYRRWDSPGAHHPPMQPQQSGNPFWSSSFEVVQPRVAIVEEELDLCELGIGDNKRLGDVG</sequence>
<name>A0A2I0JBY6_PUNGR</name>
<protein>
    <submittedName>
        <fullName evidence="2">Uncharacterized protein</fullName>
    </submittedName>
</protein>
<dbReference type="Proteomes" id="UP000233551">
    <property type="component" value="Unassembled WGS sequence"/>
</dbReference>
<evidence type="ECO:0000256" key="1">
    <source>
        <dbReference type="SAM" id="MobiDB-lite"/>
    </source>
</evidence>
<evidence type="ECO:0000313" key="3">
    <source>
        <dbReference type="Proteomes" id="UP000233551"/>
    </source>
</evidence>
<gene>
    <name evidence="2" type="ORF">CRG98_025849</name>
</gene>
<feature type="compositionally biased region" description="Basic and acidic residues" evidence="1">
    <location>
        <begin position="16"/>
        <end position="25"/>
    </location>
</feature>
<dbReference type="EMBL" id="PGOL01001840">
    <property type="protein sequence ID" value="PKI53768.1"/>
    <property type="molecule type" value="Genomic_DNA"/>
</dbReference>
<reference evidence="2 3" key="1">
    <citation type="submission" date="2017-11" db="EMBL/GenBank/DDBJ databases">
        <title>De-novo sequencing of pomegranate (Punica granatum L.) genome.</title>
        <authorList>
            <person name="Akparov Z."/>
            <person name="Amiraslanov A."/>
            <person name="Hajiyeva S."/>
            <person name="Abbasov M."/>
            <person name="Kaur K."/>
            <person name="Hamwieh A."/>
            <person name="Solovyev V."/>
            <person name="Salamov A."/>
            <person name="Braich B."/>
            <person name="Kosarev P."/>
            <person name="Mahmoud A."/>
            <person name="Hajiyev E."/>
            <person name="Babayeva S."/>
            <person name="Izzatullayeva V."/>
            <person name="Mammadov A."/>
            <person name="Mammadov A."/>
            <person name="Sharifova S."/>
            <person name="Ojaghi J."/>
            <person name="Eynullazada K."/>
            <person name="Bayramov B."/>
            <person name="Abdulazimova A."/>
            <person name="Shahmuradov I."/>
        </authorList>
    </citation>
    <scope>NUCLEOTIDE SEQUENCE [LARGE SCALE GENOMIC DNA]</scope>
    <source>
        <strain evidence="3">cv. AG2017</strain>
        <tissue evidence="2">Leaf</tissue>
    </source>
</reference>
<feature type="non-terminal residue" evidence="2">
    <location>
        <position position="1"/>
    </location>
</feature>
<comment type="caution">
    <text evidence="2">The sequence shown here is derived from an EMBL/GenBank/DDBJ whole genome shotgun (WGS) entry which is preliminary data.</text>
</comment>